<reference evidence="7 8" key="1">
    <citation type="journal article" date="2023" name="bioRxiv">
        <title>High-quality genome assemblies of four members of thePodospora anserinaspecies complex.</title>
        <authorList>
            <person name="Ament-Velasquez S.L."/>
            <person name="Vogan A.A."/>
            <person name="Wallerman O."/>
            <person name="Hartmann F."/>
            <person name="Gautier V."/>
            <person name="Silar P."/>
            <person name="Giraud T."/>
            <person name="Johannesson H."/>
        </authorList>
    </citation>
    <scope>NUCLEOTIDE SEQUENCE [LARGE SCALE GENOMIC DNA]</scope>
    <source>
        <strain evidence="7 8">CBS 112042</strain>
    </source>
</reference>
<dbReference type="Pfam" id="PF10332">
    <property type="entry name" value="DUF2418"/>
    <property type="match status" value="1"/>
</dbReference>
<evidence type="ECO:0008006" key="9">
    <source>
        <dbReference type="Google" id="ProtNLM"/>
    </source>
</evidence>
<keyword evidence="4 6" id="KW-0472">Membrane</keyword>
<evidence type="ECO:0000313" key="8">
    <source>
        <dbReference type="Proteomes" id="UP001322138"/>
    </source>
</evidence>
<evidence type="ECO:0000256" key="3">
    <source>
        <dbReference type="ARBA" id="ARBA00022989"/>
    </source>
</evidence>
<feature type="transmembrane region" description="Helical" evidence="6">
    <location>
        <begin position="43"/>
        <end position="63"/>
    </location>
</feature>
<proteinExistence type="predicted"/>
<feature type="compositionally biased region" description="Low complexity" evidence="5">
    <location>
        <begin position="515"/>
        <end position="525"/>
    </location>
</feature>
<organism evidence="7 8">
    <name type="scientific">Podospora bellae-mahoneyi</name>
    <dbReference type="NCBI Taxonomy" id="2093777"/>
    <lineage>
        <taxon>Eukaryota</taxon>
        <taxon>Fungi</taxon>
        <taxon>Dikarya</taxon>
        <taxon>Ascomycota</taxon>
        <taxon>Pezizomycotina</taxon>
        <taxon>Sordariomycetes</taxon>
        <taxon>Sordariomycetidae</taxon>
        <taxon>Sordariales</taxon>
        <taxon>Podosporaceae</taxon>
        <taxon>Podospora</taxon>
    </lineage>
</organism>
<evidence type="ECO:0000256" key="4">
    <source>
        <dbReference type="ARBA" id="ARBA00023136"/>
    </source>
</evidence>
<dbReference type="EMBL" id="JAFFGZ010000005">
    <property type="protein sequence ID" value="KAK4644334.1"/>
    <property type="molecule type" value="Genomic_DNA"/>
</dbReference>
<keyword evidence="2 6" id="KW-0812">Transmembrane</keyword>
<keyword evidence="3 6" id="KW-1133">Transmembrane helix</keyword>
<feature type="compositionally biased region" description="Basic and acidic residues" evidence="5">
    <location>
        <begin position="480"/>
        <end position="490"/>
    </location>
</feature>
<evidence type="ECO:0000256" key="1">
    <source>
        <dbReference type="ARBA" id="ARBA00004127"/>
    </source>
</evidence>
<dbReference type="GeneID" id="87897012"/>
<evidence type="ECO:0000256" key="5">
    <source>
        <dbReference type="SAM" id="MobiDB-lite"/>
    </source>
</evidence>
<keyword evidence="8" id="KW-1185">Reference proteome</keyword>
<feature type="compositionally biased region" description="Basic and acidic residues" evidence="5">
    <location>
        <begin position="542"/>
        <end position="551"/>
    </location>
</feature>
<feature type="compositionally biased region" description="Low complexity" evidence="5">
    <location>
        <begin position="385"/>
        <end position="398"/>
    </location>
</feature>
<dbReference type="InterPro" id="IPR018819">
    <property type="entry name" value="Nur1/Mug154"/>
</dbReference>
<feature type="compositionally biased region" description="Acidic residues" evidence="5">
    <location>
        <begin position="503"/>
        <end position="514"/>
    </location>
</feature>
<feature type="compositionally biased region" description="Polar residues" evidence="5">
    <location>
        <begin position="399"/>
        <end position="414"/>
    </location>
</feature>
<evidence type="ECO:0000313" key="7">
    <source>
        <dbReference type="EMBL" id="KAK4644334.1"/>
    </source>
</evidence>
<dbReference type="PANTHER" id="PTHR28293">
    <property type="entry name" value="NUCLEAR RIM PROTEIN 1"/>
    <property type="match status" value="1"/>
</dbReference>
<comment type="subcellular location">
    <subcellularLocation>
        <location evidence="1">Endomembrane system</location>
        <topology evidence="1">Multi-pass membrane protein</topology>
    </subcellularLocation>
</comment>
<dbReference type="Proteomes" id="UP001322138">
    <property type="component" value="Unassembled WGS sequence"/>
</dbReference>
<feature type="compositionally biased region" description="Polar residues" evidence="5">
    <location>
        <begin position="342"/>
        <end position="354"/>
    </location>
</feature>
<evidence type="ECO:0000256" key="2">
    <source>
        <dbReference type="ARBA" id="ARBA00022692"/>
    </source>
</evidence>
<comment type="caution">
    <text evidence="7">The sequence shown here is derived from an EMBL/GenBank/DDBJ whole genome shotgun (WGS) entry which is preliminary data.</text>
</comment>
<feature type="region of interest" description="Disordered" evidence="5">
    <location>
        <begin position="322"/>
        <end position="551"/>
    </location>
</feature>
<protein>
    <recommendedName>
        <fullName evidence="9">Nuclear rim protein 1</fullName>
    </recommendedName>
</protein>
<gene>
    <name evidence="7" type="ORF">QC761_303850</name>
</gene>
<name>A0ABR0FMS4_9PEZI</name>
<dbReference type="RefSeq" id="XP_062733310.1">
    <property type="nucleotide sequence ID" value="XM_062877530.1"/>
</dbReference>
<feature type="transmembrane region" description="Helical" evidence="6">
    <location>
        <begin position="83"/>
        <end position="102"/>
    </location>
</feature>
<accession>A0ABR0FMS4</accession>
<sequence length="551" mass="61290">MPPTRLVRRQPLSERIKARLNPGDFYLWLSEEIQTFDWDSTAFGTRFGLAANFLFLIARANIVSRPDVDDVFGDAPASGPLTFLARFSMWALTAISCLNAFYTLTRSRTYRLFEANVEQNAPSTPSAHRVRVDSSPASSSPLGVIQSLLSSETAEQRAHPDKTRDVWEMKVWDPYPATLRLFCLFSPGHVLIHWLFLPLVAMDPRPSVTVFKCMALQAILSAQMWLMHSKFTRQGKDNAIIQKEVMHEYDVKYVHPRLHPVYREVGIQVSINDDKIEQEYVAVGTPSSVIRRNFETHPNPNYAKIIDPDGLQAIKLRNTFAGTPRGRVSTNPFTPLAAKTARPSTPGTISTPSAQLLGYPDRGDHHHFPASVTVNRRSTAAPPVSSTGSFTKSFTSSFENEASTPVPQPQSMNRAVSPFKAGTPMRSSSGTNPLGVPSSYGGSLGLHQHKDSPLKKAMSMEGIGRSPRNNREMAALEQRQLNERFRERSSPVKQRLQGTLGIEQEEGGEKEEDGNNNASIGSGSSLAHSPEKLANLRANRWTQERFPTRRL</sequence>
<feature type="transmembrane region" description="Helical" evidence="6">
    <location>
        <begin position="177"/>
        <end position="196"/>
    </location>
</feature>
<evidence type="ECO:0000256" key="6">
    <source>
        <dbReference type="SAM" id="Phobius"/>
    </source>
</evidence>
<dbReference type="PANTHER" id="PTHR28293:SF1">
    <property type="entry name" value="NUCLEAR RIM PROTEIN 1"/>
    <property type="match status" value="1"/>
</dbReference>